<name>A0ABN6UQ27_9GAMM</name>
<reference evidence="1 2" key="1">
    <citation type="journal article" date="2023" name="Int. J. Syst. Evol. Microbiol.">
        <title>Physiological and genomic analyses of cobalamin (vitamin B12)-auxotrophy of Lysobacter auxotrophicus sp. nov., a methionine-auxotrophic chitinolytic bacterium isolated from chitin-treated soil.</title>
        <authorList>
            <person name="Saito A."/>
            <person name="Dohra H."/>
            <person name="Hamada M."/>
            <person name="Moriuchi R."/>
            <person name="Kotsuchibashi Y."/>
            <person name="Mori K."/>
        </authorList>
    </citation>
    <scope>NUCLEOTIDE SEQUENCE [LARGE SCALE GENOMIC DNA]</scope>
    <source>
        <strain evidence="1 2">5-21a</strain>
    </source>
</reference>
<dbReference type="EMBL" id="AP027041">
    <property type="protein sequence ID" value="BDU18057.1"/>
    <property type="molecule type" value="Genomic_DNA"/>
</dbReference>
<organism evidence="1 2">
    <name type="scientific">Lysobacter auxotrophicus</name>
    <dbReference type="NCBI Taxonomy" id="2992573"/>
    <lineage>
        <taxon>Bacteria</taxon>
        <taxon>Pseudomonadati</taxon>
        <taxon>Pseudomonadota</taxon>
        <taxon>Gammaproteobacteria</taxon>
        <taxon>Lysobacterales</taxon>
        <taxon>Lysobacteraceae</taxon>
        <taxon>Lysobacter</taxon>
    </lineage>
</organism>
<evidence type="ECO:0000313" key="1">
    <source>
        <dbReference type="EMBL" id="BDU18057.1"/>
    </source>
</evidence>
<sequence>MRFAYPGYKSGSRSRERQPHKLTRLLEQLRNAETALGSDVMVTAREGYAVLKAVGKGDGLEALKKLLAKRFASGPREPAAKVPAV</sequence>
<gene>
    <name evidence="1" type="ORF">LA521A_32580</name>
</gene>
<proteinExistence type="predicted"/>
<keyword evidence="2" id="KW-1185">Reference proteome</keyword>
<accession>A0ABN6UQ27</accession>
<dbReference type="RefSeq" id="WP_281779942.1">
    <property type="nucleotide sequence ID" value="NZ_AP027041.1"/>
</dbReference>
<dbReference type="Proteomes" id="UP001317822">
    <property type="component" value="Chromosome"/>
</dbReference>
<protein>
    <submittedName>
        <fullName evidence="1">Uncharacterized protein</fullName>
    </submittedName>
</protein>
<evidence type="ECO:0000313" key="2">
    <source>
        <dbReference type="Proteomes" id="UP001317822"/>
    </source>
</evidence>